<comment type="caution">
    <text evidence="21">The sequence shown here is derived from an EMBL/GenBank/DDBJ whole genome shotgun (WGS) entry which is preliminary data.</text>
</comment>
<feature type="repeat" description="RCC1" evidence="17">
    <location>
        <begin position="1497"/>
        <end position="1549"/>
    </location>
</feature>
<dbReference type="GO" id="GO:0003964">
    <property type="term" value="F:RNA-directed DNA polymerase activity"/>
    <property type="evidence" value="ECO:0007669"/>
    <property type="project" value="UniProtKB-KW"/>
</dbReference>
<accession>A0A6A2XAF7</accession>
<dbReference type="InterPro" id="IPR012337">
    <property type="entry name" value="RNaseH-like_sf"/>
</dbReference>
<keyword evidence="4" id="KW-0540">Nuclease</keyword>
<evidence type="ECO:0000256" key="6">
    <source>
        <dbReference type="ARBA" id="ARBA00022737"/>
    </source>
</evidence>
<dbReference type="InterPro" id="IPR050951">
    <property type="entry name" value="Retrovirus_Pol_polyprotein"/>
</dbReference>
<feature type="domain" description="Reverse transcriptase" evidence="19">
    <location>
        <begin position="294"/>
        <end position="473"/>
    </location>
</feature>
<dbReference type="InterPro" id="IPR043502">
    <property type="entry name" value="DNA/RNA_pol_sf"/>
</dbReference>
<evidence type="ECO:0000256" key="1">
    <source>
        <dbReference type="ARBA" id="ARBA00022670"/>
    </source>
</evidence>
<evidence type="ECO:0000256" key="13">
    <source>
        <dbReference type="ARBA" id="ARBA00022932"/>
    </source>
</evidence>
<keyword evidence="11" id="KW-0229">DNA integration</keyword>
<dbReference type="PROSITE" id="PS50878">
    <property type="entry name" value="RT_POL"/>
    <property type="match status" value="1"/>
</dbReference>
<keyword evidence="8" id="KW-0255">Endonuclease</keyword>
<dbReference type="InterPro" id="IPR000477">
    <property type="entry name" value="RT_dom"/>
</dbReference>
<evidence type="ECO:0000256" key="12">
    <source>
        <dbReference type="ARBA" id="ARBA00022918"/>
    </source>
</evidence>
<feature type="region of interest" description="Disordered" evidence="18">
    <location>
        <begin position="76"/>
        <end position="100"/>
    </location>
</feature>
<name>A0A6A2XAF7_HIBSY</name>
<evidence type="ECO:0000256" key="2">
    <source>
        <dbReference type="ARBA" id="ARBA00022679"/>
    </source>
</evidence>
<evidence type="ECO:0000256" key="15">
    <source>
        <dbReference type="ARBA" id="ARBA00023172"/>
    </source>
</evidence>
<evidence type="ECO:0000256" key="9">
    <source>
        <dbReference type="ARBA" id="ARBA00022801"/>
    </source>
</evidence>
<dbReference type="PROSITE" id="PS50012">
    <property type="entry name" value="RCC1_3"/>
    <property type="match status" value="7"/>
</dbReference>
<dbReference type="PRINTS" id="PR00633">
    <property type="entry name" value="RCCNDNSATION"/>
</dbReference>
<keyword evidence="2" id="KW-0808">Transferase</keyword>
<dbReference type="SUPFAM" id="SSF50630">
    <property type="entry name" value="Acid proteases"/>
    <property type="match status" value="1"/>
</dbReference>
<dbReference type="Gene3D" id="2.130.10.30">
    <property type="entry name" value="Regulator of chromosome condensation 1/beta-lactamase-inhibitor protein II"/>
    <property type="match status" value="2"/>
</dbReference>
<keyword evidence="3" id="KW-0548">Nucleotidyltransferase</keyword>
<dbReference type="CDD" id="cd00303">
    <property type="entry name" value="retropepsin_like"/>
    <property type="match status" value="1"/>
</dbReference>
<dbReference type="PANTHER" id="PTHR37984">
    <property type="entry name" value="PROTEIN CBG26694"/>
    <property type="match status" value="1"/>
</dbReference>
<evidence type="ECO:0000256" key="5">
    <source>
        <dbReference type="ARBA" id="ARBA00022723"/>
    </source>
</evidence>
<dbReference type="InterPro" id="IPR000408">
    <property type="entry name" value="Reg_chr_condens"/>
</dbReference>
<dbReference type="InterPro" id="IPR009091">
    <property type="entry name" value="RCC1/BLIP-II"/>
</dbReference>
<proteinExistence type="predicted"/>
<dbReference type="InterPro" id="IPR041588">
    <property type="entry name" value="Integrase_H2C2"/>
</dbReference>
<dbReference type="Pfam" id="PF17921">
    <property type="entry name" value="Integrase_H2C2"/>
    <property type="match status" value="1"/>
</dbReference>
<dbReference type="GO" id="GO:0003677">
    <property type="term" value="F:DNA binding"/>
    <property type="evidence" value="ECO:0007669"/>
    <property type="project" value="UniProtKB-KW"/>
</dbReference>
<dbReference type="GO" id="GO:0003887">
    <property type="term" value="F:DNA-directed DNA polymerase activity"/>
    <property type="evidence" value="ECO:0007669"/>
    <property type="project" value="UniProtKB-KW"/>
</dbReference>
<dbReference type="GO" id="GO:0004519">
    <property type="term" value="F:endonuclease activity"/>
    <property type="evidence" value="ECO:0007669"/>
    <property type="project" value="UniProtKB-KW"/>
</dbReference>
<dbReference type="GO" id="GO:0015074">
    <property type="term" value="P:DNA integration"/>
    <property type="evidence" value="ECO:0007669"/>
    <property type="project" value="UniProtKB-KW"/>
</dbReference>
<dbReference type="Gene3D" id="3.30.70.270">
    <property type="match status" value="2"/>
</dbReference>
<dbReference type="FunFam" id="3.30.70.270:FF:000020">
    <property type="entry name" value="Transposon Tf2-6 polyprotein-like Protein"/>
    <property type="match status" value="1"/>
</dbReference>
<dbReference type="InterPro" id="IPR058923">
    <property type="entry name" value="RCC1-like_dom"/>
</dbReference>
<dbReference type="InterPro" id="IPR001584">
    <property type="entry name" value="Integrase_cat-core"/>
</dbReference>
<dbReference type="SUPFAM" id="SSF53098">
    <property type="entry name" value="Ribonuclease H-like"/>
    <property type="match status" value="1"/>
</dbReference>
<dbReference type="Pfam" id="PF25390">
    <property type="entry name" value="WD40_RLD"/>
    <property type="match status" value="1"/>
</dbReference>
<keyword evidence="10" id="KW-0460">Magnesium</keyword>
<dbReference type="PANTHER" id="PTHR37984:SF5">
    <property type="entry name" value="PROTEIN NYNRIN-LIKE"/>
    <property type="match status" value="1"/>
</dbReference>
<evidence type="ECO:0000256" key="3">
    <source>
        <dbReference type="ARBA" id="ARBA00022695"/>
    </source>
</evidence>
<dbReference type="GO" id="GO:0046872">
    <property type="term" value="F:metal ion binding"/>
    <property type="evidence" value="ECO:0007669"/>
    <property type="project" value="UniProtKB-KW"/>
</dbReference>
<dbReference type="GO" id="GO:0004190">
    <property type="term" value="F:aspartic-type endopeptidase activity"/>
    <property type="evidence" value="ECO:0007669"/>
    <property type="project" value="UniProtKB-KW"/>
</dbReference>
<evidence type="ECO:0000259" key="20">
    <source>
        <dbReference type="PROSITE" id="PS50994"/>
    </source>
</evidence>
<dbReference type="SUPFAM" id="SSF50985">
    <property type="entry name" value="RCC1/BLIP-II"/>
    <property type="match status" value="2"/>
</dbReference>
<keyword evidence="16" id="KW-0511">Multifunctional enzyme</keyword>
<dbReference type="Pfam" id="PF24626">
    <property type="entry name" value="SH3_Tf2-1"/>
    <property type="match status" value="1"/>
</dbReference>
<dbReference type="Pfam" id="PF08284">
    <property type="entry name" value="RVP_2"/>
    <property type="match status" value="1"/>
</dbReference>
<evidence type="ECO:0000256" key="8">
    <source>
        <dbReference type="ARBA" id="ARBA00022759"/>
    </source>
</evidence>
<reference evidence="21" key="1">
    <citation type="submission" date="2019-09" db="EMBL/GenBank/DDBJ databases">
        <title>Draft genome information of white flower Hibiscus syriacus.</title>
        <authorList>
            <person name="Kim Y.-M."/>
        </authorList>
    </citation>
    <scope>NUCLEOTIDE SEQUENCE [LARGE SCALE GENOMIC DNA]</scope>
    <source>
        <strain evidence="21">YM2019G1</strain>
    </source>
</reference>
<dbReference type="GO" id="GO:0006508">
    <property type="term" value="P:proteolysis"/>
    <property type="evidence" value="ECO:0007669"/>
    <property type="project" value="UniProtKB-KW"/>
</dbReference>
<dbReference type="CDD" id="cd01647">
    <property type="entry name" value="RT_LTR"/>
    <property type="match status" value="1"/>
</dbReference>
<dbReference type="Gene3D" id="3.10.10.10">
    <property type="entry name" value="HIV Type 1 Reverse Transcriptase, subunit A, domain 1"/>
    <property type="match status" value="1"/>
</dbReference>
<dbReference type="Gene3D" id="2.40.70.10">
    <property type="entry name" value="Acid Proteases"/>
    <property type="match status" value="1"/>
</dbReference>
<evidence type="ECO:0000256" key="18">
    <source>
        <dbReference type="SAM" id="MobiDB-lite"/>
    </source>
</evidence>
<sequence>MSVMDYEVEFIRLSRYAPGLVDTEVNRCLRFENGLRYEIKSRVATHRERNFDALVEIAKTVEEIERLSMERKRDIDRAQNQFRRPSGSVDSSAYPSKRGRVSVTTVQTPVRIPAHNQSTVQTPVVPYFALFDSGSTNSYVSHSVSEGLNIPVKNTEYSVIVQSPLGKSIMLDRIFRECPIEINGEIFLANLMELPLEEFDLILGVDWLEKHRVNIDFKTKRVVLKTPDNQKIVMIGERRRFLTNVVSPLVAEKMIRKVEFEIKVYSGSTPVSMSPYRMAPNELKELKVQLLELLDRGFIRPSVSLWGALILFVKNKDGTLRLCIDYRKLNKLTVKNKYPLPKIDDLFDQFRGAYIFSKIDLRSGYYQLKVKDSDIPKTAFRTWYGHYEFLVMSFGLTNAPAAFMDLMHRVFRPYFDQFVVVFIDDILVYSRSEVEHEEHLMIVLQTLRENKLYAKLSKYEFWLNKVTFLGHIVSADGIRVDPRKVEAILNWKQPMNVSEIRSFLGLAGYYRRFVEGFSLIAVPLTKLLRKDVPFVWSENQQASFEKLKTVLTQAPVLIQPESGKDFSVYSDASHSVLGCVLMQDGKVVDYASRQLKSHERNYPIHDLELAVVLELLKDYDLEIEYHPGKANVVTDALSHKTISDLRALFANLSLFDDNSLLAELQVKPTLAKEIKAKQLLDSSLLPIIEQVKQGTGSEYTVNQDGILCFHGRYWVPKDDELRRVILQEAHSSPYAMHSGGDKMYNNIKERYFWTGMKKNISDFVARCLTCQQDSIWVIVDQLTKSAHFIPIRINYSLDKLAKLYIYEIVRLHGVPLSIISDRDLRFTSRFWKALYEALGTRLNFSTTFHPQTDGQSERVIQVLEDMLWGCVIDFRSSWEDFLSLAEFAYNNSYQASIRMAPYEALYGRRCRTLICWTELHDRKTLGPDLKSYADKRRKDIEFEVGDHVFLKVSPWKKVLRFGRMGKLSSRFLGPYCILKKVGPVSYQLELPPQLSRIHDIFHVSMLRRYHPDPNHIIQVDEVELRPDLSYEEELVQVLERDERVLRNRRIPMVKVQWSNRSPSKATWETLESMKAQFPHLFSLGHRKRSHGPPLRVGKARPMLETSLTGPHRVDRSELVLVFHLSEDQLGPELFVCQISSNRVLQELPDLALQQNVIDKPSSMLPYLISQTVTGISYRFLKSDYLTSELPYITVLNSDFCISAYGFQEDFLQTPRLCAQGLNGINLDNLIVKFRGHCITWAVPMDATRSETPTIRYHNIPDQPITAIVATSVPAFPRQVRPCFGDSSPGEFPLAANPSIVLHATCSFFKRQANFAPDYELSISELAALDMCQKRAIFKPMADEERQSLKQKCGGSWKLVLRFLLAGETCCRREKSQAVAGPGHSIAVTSTGEVYSFGSNSSGQLGHGTTEEEWRPRQIRSLQDIRIIQVAAGAGRTMLVSDAGRVYAFGKDTFGEAEFGVQGTNLVTTPQLVESLKDIFVVQTAIGNFFTAVLSREGRVYTFSWGKDRKLGHQTEPNDVEPQPLLGALENIPVVQIAAGYCYLLCLACQPSGMSVYSVGCGLGGKLGHGSRTDEKHPRLIEEFQLLNLQPMVVAAGAWHAAVVARDGRVCTWGWGRYGCLGHGNEECESVPKVVEAISNVKAVHVATGDYTTFVVSEDGDVYSFGCGESASLGHNTAAEGQDPPKMYMKKLGEIEYPHVGHIHGNRHANVLSPELVKSLKQVNEKVIQISLTNSIHWNAHTFALTESGKLYAFGAGDKGQLGIVLMNNQTEKGNPERVDLDLD</sequence>
<dbReference type="Gene3D" id="3.30.420.10">
    <property type="entry name" value="Ribonuclease H-like superfamily/Ribonuclease H"/>
    <property type="match status" value="1"/>
</dbReference>
<dbReference type="Pfam" id="PF17919">
    <property type="entry name" value="RT_RNaseH_2"/>
    <property type="match status" value="1"/>
</dbReference>
<dbReference type="InterPro" id="IPR043128">
    <property type="entry name" value="Rev_trsase/Diguanyl_cyclase"/>
</dbReference>
<evidence type="ECO:0000256" key="11">
    <source>
        <dbReference type="ARBA" id="ARBA00022908"/>
    </source>
</evidence>
<keyword evidence="6" id="KW-0677">Repeat</keyword>
<evidence type="ECO:0000256" key="4">
    <source>
        <dbReference type="ARBA" id="ARBA00022722"/>
    </source>
</evidence>
<keyword evidence="7" id="KW-0064">Aspartyl protease</keyword>
<dbReference type="EMBL" id="VEPZ02001788">
    <property type="protein sequence ID" value="KAE8653747.1"/>
    <property type="molecule type" value="Genomic_DNA"/>
</dbReference>
<dbReference type="Pfam" id="PF00078">
    <property type="entry name" value="RVT_1"/>
    <property type="match status" value="1"/>
</dbReference>
<evidence type="ECO:0000256" key="10">
    <source>
        <dbReference type="ARBA" id="ARBA00022842"/>
    </source>
</evidence>
<keyword evidence="9" id="KW-0378">Hydrolase</keyword>
<keyword evidence="13" id="KW-0239">DNA-directed DNA polymerase</keyword>
<dbReference type="InterPro" id="IPR036397">
    <property type="entry name" value="RNaseH_sf"/>
</dbReference>
<feature type="repeat" description="RCC1" evidence="17">
    <location>
        <begin position="1553"/>
        <end position="1606"/>
    </location>
</feature>
<dbReference type="InterPro" id="IPR041577">
    <property type="entry name" value="RT_RNaseH_2"/>
</dbReference>
<feature type="repeat" description="RCC1" evidence="17">
    <location>
        <begin position="1748"/>
        <end position="1783"/>
    </location>
</feature>
<dbReference type="GO" id="GO:0006310">
    <property type="term" value="P:DNA recombination"/>
    <property type="evidence" value="ECO:0007669"/>
    <property type="project" value="UniProtKB-KW"/>
</dbReference>
<keyword evidence="1" id="KW-0645">Protease</keyword>
<feature type="repeat" description="RCC1" evidence="17">
    <location>
        <begin position="1391"/>
        <end position="1442"/>
    </location>
</feature>
<evidence type="ECO:0000313" key="22">
    <source>
        <dbReference type="Proteomes" id="UP000436088"/>
    </source>
</evidence>
<keyword evidence="12" id="KW-0695">RNA-directed DNA polymerase</keyword>
<feature type="repeat" description="RCC1" evidence="17">
    <location>
        <begin position="1443"/>
        <end position="1496"/>
    </location>
</feature>
<keyword evidence="22" id="KW-1185">Reference proteome</keyword>
<feature type="repeat" description="RCC1" evidence="17">
    <location>
        <begin position="1659"/>
        <end position="1714"/>
    </location>
</feature>
<dbReference type="PROSITE" id="PS50994">
    <property type="entry name" value="INTEGRASE"/>
    <property type="match status" value="1"/>
</dbReference>
<evidence type="ECO:0000259" key="19">
    <source>
        <dbReference type="PROSITE" id="PS50878"/>
    </source>
</evidence>
<evidence type="ECO:0000256" key="14">
    <source>
        <dbReference type="ARBA" id="ARBA00023125"/>
    </source>
</evidence>
<evidence type="ECO:0000313" key="21">
    <source>
        <dbReference type="EMBL" id="KAE8653747.1"/>
    </source>
</evidence>
<dbReference type="PROSITE" id="PS00626">
    <property type="entry name" value="RCC1_2"/>
    <property type="match status" value="1"/>
</dbReference>
<gene>
    <name evidence="21" type="ORF">F3Y22_tig00117056pilonHSYRG00106</name>
</gene>
<keyword evidence="14" id="KW-0238">DNA-binding</keyword>
<evidence type="ECO:0000256" key="16">
    <source>
        <dbReference type="ARBA" id="ARBA00023268"/>
    </source>
</evidence>
<dbReference type="InterPro" id="IPR021109">
    <property type="entry name" value="Peptidase_aspartic_dom_sf"/>
</dbReference>
<feature type="domain" description="Integrase catalytic" evidence="20">
    <location>
        <begin position="729"/>
        <end position="909"/>
    </location>
</feature>
<keyword evidence="5" id="KW-0479">Metal-binding</keyword>
<protein>
    <submittedName>
        <fullName evidence="21">Regulator of chromosome condensation (RCC1) family protein isoform 2</fullName>
    </submittedName>
</protein>
<dbReference type="SUPFAM" id="SSF54160">
    <property type="entry name" value="Chromo domain-like"/>
    <property type="match status" value="1"/>
</dbReference>
<feature type="compositionally biased region" description="Polar residues" evidence="18">
    <location>
        <begin position="78"/>
        <end position="94"/>
    </location>
</feature>
<dbReference type="SUPFAM" id="SSF56672">
    <property type="entry name" value="DNA/RNA polymerases"/>
    <property type="match status" value="1"/>
</dbReference>
<dbReference type="InterPro" id="IPR056924">
    <property type="entry name" value="SH3_Tf2-1"/>
</dbReference>
<organism evidence="21 22">
    <name type="scientific">Hibiscus syriacus</name>
    <name type="common">Rose of Sharon</name>
    <dbReference type="NCBI Taxonomy" id="106335"/>
    <lineage>
        <taxon>Eukaryota</taxon>
        <taxon>Viridiplantae</taxon>
        <taxon>Streptophyta</taxon>
        <taxon>Embryophyta</taxon>
        <taxon>Tracheophyta</taxon>
        <taxon>Spermatophyta</taxon>
        <taxon>Magnoliopsida</taxon>
        <taxon>eudicotyledons</taxon>
        <taxon>Gunneridae</taxon>
        <taxon>Pentapetalae</taxon>
        <taxon>rosids</taxon>
        <taxon>malvids</taxon>
        <taxon>Malvales</taxon>
        <taxon>Malvaceae</taxon>
        <taxon>Malvoideae</taxon>
        <taxon>Hibiscus</taxon>
    </lineage>
</organism>
<dbReference type="InterPro" id="IPR016197">
    <property type="entry name" value="Chromo-like_dom_sf"/>
</dbReference>
<evidence type="ECO:0000256" key="17">
    <source>
        <dbReference type="PROSITE-ProRule" id="PRU00235"/>
    </source>
</evidence>
<evidence type="ECO:0000256" key="7">
    <source>
        <dbReference type="ARBA" id="ARBA00022750"/>
    </source>
</evidence>
<keyword evidence="15" id="KW-0233">DNA recombination</keyword>
<feature type="repeat" description="RCC1" evidence="17">
    <location>
        <begin position="1607"/>
        <end position="1658"/>
    </location>
</feature>
<dbReference type="Proteomes" id="UP000436088">
    <property type="component" value="Unassembled WGS sequence"/>
</dbReference>